<keyword evidence="1" id="KW-0472">Membrane</keyword>
<sequence>MMCCMPSIIPENPNQQANKLFKIIKILAILQLGFGIFGLFVEISLGFRLLFGSIILYLIPCGRNWCTCVIYIIMSLIDLLPSLMFLGRYFSWYGIIPLDYIAFFVIFMLKFPFYTVTCYYCFLTYKELKAISLEIQFGAYPADWEQGPERRQYFTGPGYVLK</sequence>
<keyword evidence="1" id="KW-0812">Transmembrane</keyword>
<evidence type="ECO:0008006" key="4">
    <source>
        <dbReference type="Google" id="ProtNLM"/>
    </source>
</evidence>
<feature type="transmembrane region" description="Helical" evidence="1">
    <location>
        <begin position="101"/>
        <end position="122"/>
    </location>
</feature>
<accession>A0A1R2AU54</accession>
<organism evidence="2 3">
    <name type="scientific">Stentor coeruleus</name>
    <dbReference type="NCBI Taxonomy" id="5963"/>
    <lineage>
        <taxon>Eukaryota</taxon>
        <taxon>Sar</taxon>
        <taxon>Alveolata</taxon>
        <taxon>Ciliophora</taxon>
        <taxon>Postciliodesmatophora</taxon>
        <taxon>Heterotrichea</taxon>
        <taxon>Heterotrichida</taxon>
        <taxon>Stentoridae</taxon>
        <taxon>Stentor</taxon>
    </lineage>
</organism>
<proteinExistence type="predicted"/>
<protein>
    <recommendedName>
        <fullName evidence="4">Transmembrane protein</fullName>
    </recommendedName>
</protein>
<dbReference type="EMBL" id="MPUH01001393">
    <property type="protein sequence ID" value="OMJ68054.1"/>
    <property type="molecule type" value="Genomic_DNA"/>
</dbReference>
<evidence type="ECO:0000313" key="3">
    <source>
        <dbReference type="Proteomes" id="UP000187209"/>
    </source>
</evidence>
<dbReference type="AlphaFoldDB" id="A0A1R2AU54"/>
<name>A0A1R2AU54_9CILI</name>
<keyword evidence="1" id="KW-1133">Transmembrane helix</keyword>
<keyword evidence="3" id="KW-1185">Reference proteome</keyword>
<comment type="caution">
    <text evidence="2">The sequence shown here is derived from an EMBL/GenBank/DDBJ whole genome shotgun (WGS) entry which is preliminary data.</text>
</comment>
<reference evidence="2 3" key="1">
    <citation type="submission" date="2016-11" db="EMBL/GenBank/DDBJ databases">
        <title>The macronuclear genome of Stentor coeruleus: a giant cell with tiny introns.</title>
        <authorList>
            <person name="Slabodnick M."/>
            <person name="Ruby J.G."/>
            <person name="Reiff S.B."/>
            <person name="Swart E.C."/>
            <person name="Gosai S."/>
            <person name="Prabakaran S."/>
            <person name="Witkowska E."/>
            <person name="Larue G.E."/>
            <person name="Fisher S."/>
            <person name="Freeman R.M."/>
            <person name="Gunawardena J."/>
            <person name="Chu W."/>
            <person name="Stover N.A."/>
            <person name="Gregory B.D."/>
            <person name="Nowacki M."/>
            <person name="Derisi J."/>
            <person name="Roy S.W."/>
            <person name="Marshall W.F."/>
            <person name="Sood P."/>
        </authorList>
    </citation>
    <scope>NUCLEOTIDE SEQUENCE [LARGE SCALE GENOMIC DNA]</scope>
    <source>
        <strain evidence="2">WM001</strain>
    </source>
</reference>
<evidence type="ECO:0000313" key="2">
    <source>
        <dbReference type="EMBL" id="OMJ68054.1"/>
    </source>
</evidence>
<dbReference type="Proteomes" id="UP000187209">
    <property type="component" value="Unassembled WGS sequence"/>
</dbReference>
<gene>
    <name evidence="2" type="ORF">SteCoe_34611</name>
</gene>
<evidence type="ECO:0000256" key="1">
    <source>
        <dbReference type="SAM" id="Phobius"/>
    </source>
</evidence>
<feature type="transmembrane region" description="Helical" evidence="1">
    <location>
        <begin position="69"/>
        <end position="89"/>
    </location>
</feature>